<dbReference type="OrthoDB" id="998520at2759"/>
<dbReference type="PANTHER" id="PTHR47936:SF1">
    <property type="entry name" value="PENTATRICOPEPTIDE REPEAT-CONTAINING PROTEIN GUN1, CHLOROPLASTIC"/>
    <property type="match status" value="1"/>
</dbReference>
<evidence type="ECO:0000313" key="4">
    <source>
        <dbReference type="EMBL" id="PWA51400.1"/>
    </source>
</evidence>
<dbReference type="Gene3D" id="1.25.40.10">
    <property type="entry name" value="Tetratricopeptide repeat domain"/>
    <property type="match status" value="1"/>
</dbReference>
<feature type="repeat" description="PPR" evidence="3">
    <location>
        <begin position="41"/>
        <end position="75"/>
    </location>
</feature>
<dbReference type="EMBL" id="PKPP01008172">
    <property type="protein sequence ID" value="PWA51400.1"/>
    <property type="molecule type" value="Genomic_DNA"/>
</dbReference>
<dbReference type="NCBIfam" id="TIGR00756">
    <property type="entry name" value="PPR"/>
    <property type="match status" value="2"/>
</dbReference>
<dbReference type="InterPro" id="IPR002885">
    <property type="entry name" value="PPR_rpt"/>
</dbReference>
<organism evidence="4 5">
    <name type="scientific">Artemisia annua</name>
    <name type="common">Sweet wormwood</name>
    <dbReference type="NCBI Taxonomy" id="35608"/>
    <lineage>
        <taxon>Eukaryota</taxon>
        <taxon>Viridiplantae</taxon>
        <taxon>Streptophyta</taxon>
        <taxon>Embryophyta</taxon>
        <taxon>Tracheophyta</taxon>
        <taxon>Spermatophyta</taxon>
        <taxon>Magnoliopsida</taxon>
        <taxon>eudicotyledons</taxon>
        <taxon>Gunneridae</taxon>
        <taxon>Pentapetalae</taxon>
        <taxon>asterids</taxon>
        <taxon>campanulids</taxon>
        <taxon>Asterales</taxon>
        <taxon>Asteraceae</taxon>
        <taxon>Asteroideae</taxon>
        <taxon>Anthemideae</taxon>
        <taxon>Artemisiinae</taxon>
        <taxon>Artemisia</taxon>
    </lineage>
</organism>
<comment type="similarity">
    <text evidence="1">Belongs to the PPR family. P subfamily.</text>
</comment>
<reference evidence="4 5" key="1">
    <citation type="journal article" date="2018" name="Mol. Plant">
        <title>The genome of Artemisia annua provides insight into the evolution of Asteraceae family and artemisinin biosynthesis.</title>
        <authorList>
            <person name="Shen Q."/>
            <person name="Zhang L."/>
            <person name="Liao Z."/>
            <person name="Wang S."/>
            <person name="Yan T."/>
            <person name="Shi P."/>
            <person name="Liu M."/>
            <person name="Fu X."/>
            <person name="Pan Q."/>
            <person name="Wang Y."/>
            <person name="Lv Z."/>
            <person name="Lu X."/>
            <person name="Zhang F."/>
            <person name="Jiang W."/>
            <person name="Ma Y."/>
            <person name="Chen M."/>
            <person name="Hao X."/>
            <person name="Li L."/>
            <person name="Tang Y."/>
            <person name="Lv G."/>
            <person name="Zhou Y."/>
            <person name="Sun X."/>
            <person name="Brodelius P.E."/>
            <person name="Rose J.K.C."/>
            <person name="Tang K."/>
        </authorList>
    </citation>
    <scope>NUCLEOTIDE SEQUENCE [LARGE SCALE GENOMIC DNA]</scope>
    <source>
        <strain evidence="5">cv. Huhao1</strain>
        <tissue evidence="4">Leaf</tissue>
    </source>
</reference>
<dbReference type="InterPro" id="IPR011990">
    <property type="entry name" value="TPR-like_helical_dom_sf"/>
</dbReference>
<gene>
    <name evidence="4" type="ORF">CTI12_AA463960</name>
</gene>
<keyword evidence="2" id="KW-0677">Repeat</keyword>
<name>A0A2U1LQY0_ARTAN</name>
<keyword evidence="5" id="KW-1185">Reference proteome</keyword>
<protein>
    <submittedName>
        <fullName evidence="4">Pentatricopeptide repeat-containing protein</fullName>
    </submittedName>
</protein>
<sequence>MGIEPNVVSYNTLLRVYGKAGLFSEAIHLFILMQRNDIDQNIVTYSTMMKIYGKMLKHEKANNLIQEMQTREIEPNAITYSTIISTREKSGKLDQVLVDFLSERKGKSLISSSCNSVSKVKKLKF</sequence>
<dbReference type="AlphaFoldDB" id="A0A2U1LQY0"/>
<accession>A0A2U1LQY0</accession>
<dbReference type="Pfam" id="PF13041">
    <property type="entry name" value="PPR_2"/>
    <property type="match status" value="1"/>
</dbReference>
<dbReference type="STRING" id="35608.A0A2U1LQY0"/>
<evidence type="ECO:0000313" key="5">
    <source>
        <dbReference type="Proteomes" id="UP000245207"/>
    </source>
</evidence>
<dbReference type="PANTHER" id="PTHR47936">
    <property type="entry name" value="PPR_LONG DOMAIN-CONTAINING PROTEIN"/>
    <property type="match status" value="1"/>
</dbReference>
<comment type="caution">
    <text evidence="4">The sequence shown here is derived from an EMBL/GenBank/DDBJ whole genome shotgun (WGS) entry which is preliminary data.</text>
</comment>
<evidence type="ECO:0000256" key="3">
    <source>
        <dbReference type="PROSITE-ProRule" id="PRU00708"/>
    </source>
</evidence>
<feature type="repeat" description="PPR" evidence="3">
    <location>
        <begin position="6"/>
        <end position="40"/>
    </location>
</feature>
<dbReference type="PROSITE" id="PS51375">
    <property type="entry name" value="PPR"/>
    <property type="match status" value="2"/>
</dbReference>
<evidence type="ECO:0000256" key="1">
    <source>
        <dbReference type="ARBA" id="ARBA00007626"/>
    </source>
</evidence>
<dbReference type="Proteomes" id="UP000245207">
    <property type="component" value="Unassembled WGS sequence"/>
</dbReference>
<evidence type="ECO:0000256" key="2">
    <source>
        <dbReference type="ARBA" id="ARBA00022737"/>
    </source>
</evidence>
<proteinExistence type="inferred from homology"/>